<evidence type="ECO:0000259" key="15">
    <source>
        <dbReference type="PROSITE" id="PS50994"/>
    </source>
</evidence>
<dbReference type="GO" id="GO:0032196">
    <property type="term" value="P:transposition"/>
    <property type="evidence" value="ECO:0007669"/>
    <property type="project" value="UniProtKB-KW"/>
</dbReference>
<dbReference type="PANTHER" id="PTHR42648:SF11">
    <property type="entry name" value="TRANSPOSON TY4-P GAG-POL POLYPROTEIN"/>
    <property type="match status" value="1"/>
</dbReference>
<keyword evidence="7" id="KW-0460">Magnesium</keyword>
<dbReference type="InterPro" id="IPR012337">
    <property type="entry name" value="RNaseH-like_sf"/>
</dbReference>
<keyword evidence="1" id="KW-0815">Transposition</keyword>
<evidence type="ECO:0000256" key="4">
    <source>
        <dbReference type="ARBA" id="ARBA00022723"/>
    </source>
</evidence>
<name>A0A9Q3PUT6_9BASI</name>
<keyword evidence="9" id="KW-0229">DNA integration</keyword>
<accession>A0A9Q3PUT6</accession>
<dbReference type="GO" id="GO:0046872">
    <property type="term" value="F:metal ion binding"/>
    <property type="evidence" value="ECO:0007669"/>
    <property type="project" value="UniProtKB-KW"/>
</dbReference>
<keyword evidence="12" id="KW-0233">DNA recombination</keyword>
<evidence type="ECO:0000313" key="17">
    <source>
        <dbReference type="Proteomes" id="UP000765509"/>
    </source>
</evidence>
<keyword evidence="10" id="KW-0695">RNA-directed DNA polymerase</keyword>
<dbReference type="GO" id="GO:0016787">
    <property type="term" value="F:hydrolase activity"/>
    <property type="evidence" value="ECO:0007669"/>
    <property type="project" value="UniProtKB-KW"/>
</dbReference>
<keyword evidence="3" id="KW-0540">Nuclease</keyword>
<keyword evidence="5" id="KW-0255">Endonuclease</keyword>
<evidence type="ECO:0000256" key="9">
    <source>
        <dbReference type="ARBA" id="ARBA00022908"/>
    </source>
</evidence>
<dbReference type="GO" id="GO:0003964">
    <property type="term" value="F:RNA-directed DNA polymerase activity"/>
    <property type="evidence" value="ECO:0007669"/>
    <property type="project" value="UniProtKB-KW"/>
</dbReference>
<keyword evidence="4" id="KW-0479">Metal-binding</keyword>
<evidence type="ECO:0000256" key="14">
    <source>
        <dbReference type="ARBA" id="ARBA00049244"/>
    </source>
</evidence>
<dbReference type="PROSITE" id="PS50994">
    <property type="entry name" value="INTEGRASE"/>
    <property type="match status" value="1"/>
</dbReference>
<evidence type="ECO:0000256" key="8">
    <source>
        <dbReference type="ARBA" id="ARBA00022884"/>
    </source>
</evidence>
<keyword evidence="17" id="KW-1185">Reference proteome</keyword>
<dbReference type="PANTHER" id="PTHR42648">
    <property type="entry name" value="TRANSPOSASE, PUTATIVE-RELATED"/>
    <property type="match status" value="1"/>
</dbReference>
<reference evidence="16" key="1">
    <citation type="submission" date="2021-03" db="EMBL/GenBank/DDBJ databases">
        <title>Draft genome sequence of rust myrtle Austropuccinia psidii MF-1, a brazilian biotype.</title>
        <authorList>
            <person name="Quecine M.C."/>
            <person name="Pachon D.M.R."/>
            <person name="Bonatelli M.L."/>
            <person name="Correr F.H."/>
            <person name="Franceschini L.M."/>
            <person name="Leite T.F."/>
            <person name="Margarido G.R.A."/>
            <person name="Almeida C.A."/>
            <person name="Ferrarezi J.A."/>
            <person name="Labate C.A."/>
        </authorList>
    </citation>
    <scope>NUCLEOTIDE SEQUENCE</scope>
    <source>
        <strain evidence="16">MF-1</strain>
    </source>
</reference>
<dbReference type="AlphaFoldDB" id="A0A9Q3PUT6"/>
<dbReference type="GO" id="GO:0006310">
    <property type="term" value="P:DNA recombination"/>
    <property type="evidence" value="ECO:0007669"/>
    <property type="project" value="UniProtKB-KW"/>
</dbReference>
<organism evidence="16 17">
    <name type="scientific">Austropuccinia psidii MF-1</name>
    <dbReference type="NCBI Taxonomy" id="1389203"/>
    <lineage>
        <taxon>Eukaryota</taxon>
        <taxon>Fungi</taxon>
        <taxon>Dikarya</taxon>
        <taxon>Basidiomycota</taxon>
        <taxon>Pucciniomycotina</taxon>
        <taxon>Pucciniomycetes</taxon>
        <taxon>Pucciniales</taxon>
        <taxon>Sphaerophragmiaceae</taxon>
        <taxon>Austropuccinia</taxon>
    </lineage>
</organism>
<dbReference type="SUPFAM" id="SSF53098">
    <property type="entry name" value="Ribonuclease H-like"/>
    <property type="match status" value="1"/>
</dbReference>
<comment type="catalytic activity">
    <reaction evidence="14">
        <text>DNA(n) + a 2'-deoxyribonucleoside 5'-triphosphate = DNA(n+1) + diphosphate</text>
        <dbReference type="Rhea" id="RHEA:22508"/>
        <dbReference type="Rhea" id="RHEA-COMP:17339"/>
        <dbReference type="Rhea" id="RHEA-COMP:17340"/>
        <dbReference type="ChEBI" id="CHEBI:33019"/>
        <dbReference type="ChEBI" id="CHEBI:61560"/>
        <dbReference type="ChEBI" id="CHEBI:173112"/>
        <dbReference type="EC" id="2.7.7.7"/>
    </reaction>
</comment>
<keyword evidence="11" id="KW-0808">Transferase</keyword>
<dbReference type="InterPro" id="IPR001584">
    <property type="entry name" value="Integrase_cat-core"/>
</dbReference>
<protein>
    <recommendedName>
        <fullName evidence="15">Integrase catalytic domain-containing protein</fullName>
    </recommendedName>
</protein>
<gene>
    <name evidence="16" type="ORF">O181_113725</name>
</gene>
<comment type="caution">
    <text evidence="16">The sequence shown here is derived from an EMBL/GenBank/DDBJ whole genome shotgun (WGS) entry which is preliminary data.</text>
</comment>
<dbReference type="OrthoDB" id="3243429at2759"/>
<evidence type="ECO:0000256" key="2">
    <source>
        <dbReference type="ARBA" id="ARBA00022695"/>
    </source>
</evidence>
<dbReference type="GO" id="GO:0003887">
    <property type="term" value="F:DNA-directed DNA polymerase activity"/>
    <property type="evidence" value="ECO:0007669"/>
    <property type="project" value="UniProtKB-KW"/>
</dbReference>
<dbReference type="GO" id="GO:0005634">
    <property type="term" value="C:nucleus"/>
    <property type="evidence" value="ECO:0007669"/>
    <property type="project" value="UniProtKB-ARBA"/>
</dbReference>
<evidence type="ECO:0000256" key="3">
    <source>
        <dbReference type="ARBA" id="ARBA00022722"/>
    </source>
</evidence>
<evidence type="ECO:0000256" key="5">
    <source>
        <dbReference type="ARBA" id="ARBA00022759"/>
    </source>
</evidence>
<evidence type="ECO:0000256" key="7">
    <source>
        <dbReference type="ARBA" id="ARBA00022842"/>
    </source>
</evidence>
<evidence type="ECO:0000256" key="10">
    <source>
        <dbReference type="ARBA" id="ARBA00022918"/>
    </source>
</evidence>
<dbReference type="Gene3D" id="3.30.420.10">
    <property type="entry name" value="Ribonuclease H-like superfamily/Ribonuclease H"/>
    <property type="match status" value="1"/>
</dbReference>
<keyword evidence="11" id="KW-0239">DNA-directed DNA polymerase</keyword>
<dbReference type="GO" id="GO:0015074">
    <property type="term" value="P:DNA integration"/>
    <property type="evidence" value="ECO:0007669"/>
    <property type="project" value="UniProtKB-KW"/>
</dbReference>
<dbReference type="GO" id="GO:0003723">
    <property type="term" value="F:RNA binding"/>
    <property type="evidence" value="ECO:0007669"/>
    <property type="project" value="UniProtKB-KW"/>
</dbReference>
<keyword evidence="6" id="KW-0378">Hydrolase</keyword>
<evidence type="ECO:0000256" key="6">
    <source>
        <dbReference type="ARBA" id="ARBA00022801"/>
    </source>
</evidence>
<feature type="domain" description="Integrase catalytic" evidence="15">
    <location>
        <begin position="1"/>
        <end position="116"/>
    </location>
</feature>
<evidence type="ECO:0000256" key="12">
    <source>
        <dbReference type="ARBA" id="ARBA00023172"/>
    </source>
</evidence>
<evidence type="ECO:0000256" key="13">
    <source>
        <dbReference type="ARBA" id="ARBA00048173"/>
    </source>
</evidence>
<comment type="catalytic activity">
    <reaction evidence="13">
        <text>DNA(n) + a 2'-deoxyribonucleoside 5'-triphosphate = DNA(n+1) + diphosphate</text>
        <dbReference type="Rhea" id="RHEA:22508"/>
        <dbReference type="Rhea" id="RHEA-COMP:17339"/>
        <dbReference type="Rhea" id="RHEA-COMP:17340"/>
        <dbReference type="ChEBI" id="CHEBI:33019"/>
        <dbReference type="ChEBI" id="CHEBI:61560"/>
        <dbReference type="ChEBI" id="CHEBI:173112"/>
        <dbReference type="EC" id="2.7.7.49"/>
    </reaction>
</comment>
<dbReference type="InterPro" id="IPR036397">
    <property type="entry name" value="RNaseH_sf"/>
</dbReference>
<proteinExistence type="predicted"/>
<sequence>MLFLCSRASKIGHRTSKKKDYKVLSDGGGNFFNKQFKTLSEEEGFKHCSSPPYTPEHNGFSNRVNRSILEKDRCLMQQARLTDQLWAGAKSTSTFLIKVAQKNTYPSPYKRWFGTKPPMTNLRVFGCKVWV</sequence>
<dbReference type="Proteomes" id="UP000765509">
    <property type="component" value="Unassembled WGS sequence"/>
</dbReference>
<dbReference type="EMBL" id="AVOT02093295">
    <property type="protein sequence ID" value="MBW0574010.1"/>
    <property type="molecule type" value="Genomic_DNA"/>
</dbReference>
<evidence type="ECO:0000313" key="16">
    <source>
        <dbReference type="EMBL" id="MBW0574010.1"/>
    </source>
</evidence>
<dbReference type="InterPro" id="IPR039537">
    <property type="entry name" value="Retrotran_Ty1/copia-like"/>
</dbReference>
<dbReference type="GO" id="GO:0004519">
    <property type="term" value="F:endonuclease activity"/>
    <property type="evidence" value="ECO:0007669"/>
    <property type="project" value="UniProtKB-KW"/>
</dbReference>
<keyword evidence="2" id="KW-0548">Nucleotidyltransferase</keyword>
<evidence type="ECO:0000256" key="11">
    <source>
        <dbReference type="ARBA" id="ARBA00022932"/>
    </source>
</evidence>
<keyword evidence="8" id="KW-0694">RNA-binding</keyword>
<evidence type="ECO:0000256" key="1">
    <source>
        <dbReference type="ARBA" id="ARBA00022578"/>
    </source>
</evidence>